<dbReference type="OrthoDB" id="9809324at2"/>
<sequence length="398" mass="44792">MLVEFSITNFRSIRDKQTLSMVKGKGSELEATHTFKPTAPGSEALLKSAAIYGANAAGKSNIIKALSTMKQIVVTPPNVGEKLPVVPFMFDPATPQQPTEFELIFIANNVRYQYGFSATAERIWSEWLFAFPKGRSQRWFEREYDPQTGEYTWHLDTNLKGEKKVWRDSTRENTLFLSTAAQLNSESLSPIYTYIKGIWEILNSMKSGLLSAIYLATEGLESMVTSILTNADVGISDISTENNIDEIIKNQNPAFDVNVFRKINGVAYSSKLENESDGTKELFNLSFYLTTAIANGAVIIIDEINAKLHPALVSYLVNLFNSIEHNPKNAQLIFTTHETSILDQDILRRDQVWFCEKDKNQATRLYSLLDFKPRKGHENLEAAYLSGRYGAIPMINAQ</sequence>
<keyword evidence="3" id="KW-1185">Reference proteome</keyword>
<dbReference type="GO" id="GO:0005524">
    <property type="term" value="F:ATP binding"/>
    <property type="evidence" value="ECO:0007669"/>
    <property type="project" value="InterPro"/>
</dbReference>
<protein>
    <recommendedName>
        <fullName evidence="1">ATPase AAA-type core domain-containing protein</fullName>
    </recommendedName>
</protein>
<gene>
    <name evidence="2" type="ORF">SAMN05660964_02281</name>
</gene>
<dbReference type="EMBL" id="FNQP01000012">
    <property type="protein sequence ID" value="SEA73111.1"/>
    <property type="molecule type" value="Genomic_DNA"/>
</dbReference>
<name>A0A1H4DK12_9GAMM</name>
<evidence type="ECO:0000259" key="1">
    <source>
        <dbReference type="Pfam" id="PF13304"/>
    </source>
</evidence>
<evidence type="ECO:0000313" key="2">
    <source>
        <dbReference type="EMBL" id="SEA73111.1"/>
    </source>
</evidence>
<dbReference type="SUPFAM" id="SSF52540">
    <property type="entry name" value="P-loop containing nucleoside triphosphate hydrolases"/>
    <property type="match status" value="1"/>
</dbReference>
<dbReference type="InterPro" id="IPR027417">
    <property type="entry name" value="P-loop_NTPase"/>
</dbReference>
<reference evidence="2 3" key="1">
    <citation type="submission" date="2016-10" db="EMBL/GenBank/DDBJ databases">
        <authorList>
            <person name="de Groot N.N."/>
        </authorList>
    </citation>
    <scope>NUCLEOTIDE SEQUENCE [LARGE SCALE GENOMIC DNA]</scope>
    <source>
        <strain evidence="2 3">DSM 21228</strain>
    </source>
</reference>
<dbReference type="STRING" id="525918.SAMN05660964_02281"/>
<organism evidence="2 3">
    <name type="scientific">Thiothrix caldifontis</name>
    <dbReference type="NCBI Taxonomy" id="525918"/>
    <lineage>
        <taxon>Bacteria</taxon>
        <taxon>Pseudomonadati</taxon>
        <taxon>Pseudomonadota</taxon>
        <taxon>Gammaproteobacteria</taxon>
        <taxon>Thiotrichales</taxon>
        <taxon>Thiotrichaceae</taxon>
        <taxon>Thiothrix</taxon>
    </lineage>
</organism>
<dbReference type="PANTHER" id="PTHR40396:SF1">
    <property type="entry name" value="ATPASE AAA-TYPE CORE DOMAIN-CONTAINING PROTEIN"/>
    <property type="match status" value="1"/>
</dbReference>
<dbReference type="RefSeq" id="WP_093068758.1">
    <property type="nucleotide sequence ID" value="NZ_FNQP01000012.1"/>
</dbReference>
<dbReference type="GO" id="GO:0016887">
    <property type="term" value="F:ATP hydrolysis activity"/>
    <property type="evidence" value="ECO:0007669"/>
    <property type="project" value="InterPro"/>
</dbReference>
<dbReference type="Proteomes" id="UP000199397">
    <property type="component" value="Unassembled WGS sequence"/>
</dbReference>
<dbReference type="Pfam" id="PF13304">
    <property type="entry name" value="AAA_21"/>
    <property type="match status" value="1"/>
</dbReference>
<dbReference type="Gene3D" id="3.40.50.300">
    <property type="entry name" value="P-loop containing nucleotide triphosphate hydrolases"/>
    <property type="match status" value="1"/>
</dbReference>
<dbReference type="AlphaFoldDB" id="A0A1H4DK12"/>
<accession>A0A1H4DK12</accession>
<dbReference type="PANTHER" id="PTHR40396">
    <property type="entry name" value="ATPASE-LIKE PROTEIN"/>
    <property type="match status" value="1"/>
</dbReference>
<dbReference type="InterPro" id="IPR003959">
    <property type="entry name" value="ATPase_AAA_core"/>
</dbReference>
<proteinExistence type="predicted"/>
<feature type="domain" description="ATPase AAA-type core" evidence="1">
    <location>
        <begin position="49"/>
        <end position="343"/>
    </location>
</feature>
<evidence type="ECO:0000313" key="3">
    <source>
        <dbReference type="Proteomes" id="UP000199397"/>
    </source>
</evidence>